<dbReference type="Gene3D" id="1.25.40.10">
    <property type="entry name" value="Tetratricopeptide repeat domain"/>
    <property type="match status" value="1"/>
</dbReference>
<reference evidence="4" key="1">
    <citation type="submission" date="2023-01" db="EMBL/GenBank/DDBJ databases">
        <title>Biogeochemical cycle of methane in antarctic sediments.</title>
        <authorList>
            <person name="Roldan D.M."/>
            <person name="Menes R.J."/>
        </authorList>
    </citation>
    <scope>NUCLEOTIDE SEQUENCE [LARGE SCALE GENOMIC DNA]</scope>
    <source>
        <strain evidence="4">K-2018 MAG008</strain>
    </source>
</reference>
<feature type="domain" description="J" evidence="3">
    <location>
        <begin position="6"/>
        <end position="72"/>
    </location>
</feature>
<dbReference type="PANTHER" id="PTHR11102">
    <property type="entry name" value="SEL-1-LIKE PROTEIN"/>
    <property type="match status" value="1"/>
</dbReference>
<evidence type="ECO:0000256" key="1">
    <source>
        <dbReference type="ARBA" id="ARBA00023186"/>
    </source>
</evidence>
<evidence type="ECO:0000259" key="3">
    <source>
        <dbReference type="PROSITE" id="PS50076"/>
    </source>
</evidence>
<dbReference type="CDD" id="cd06257">
    <property type="entry name" value="DnaJ"/>
    <property type="match status" value="1"/>
</dbReference>
<dbReference type="InterPro" id="IPR050767">
    <property type="entry name" value="Sel1_AlgK"/>
</dbReference>
<dbReference type="EMBL" id="JAQSDF010000007">
    <property type="protein sequence ID" value="MDI1230329.1"/>
    <property type="molecule type" value="Genomic_DNA"/>
</dbReference>
<dbReference type="SMART" id="SM00271">
    <property type="entry name" value="DnaJ"/>
    <property type="match status" value="1"/>
</dbReference>
<dbReference type="InterPro" id="IPR006597">
    <property type="entry name" value="Sel1-like"/>
</dbReference>
<dbReference type="Proteomes" id="UP001160519">
    <property type="component" value="Unassembled WGS sequence"/>
</dbReference>
<evidence type="ECO:0000313" key="5">
    <source>
        <dbReference type="Proteomes" id="UP001160519"/>
    </source>
</evidence>
<comment type="caution">
    <text evidence="4">The sequence shown here is derived from an EMBL/GenBank/DDBJ whole genome shotgun (WGS) entry which is preliminary data.</text>
</comment>
<dbReference type="PROSITE" id="PS50076">
    <property type="entry name" value="DNAJ_2"/>
    <property type="match status" value="1"/>
</dbReference>
<dbReference type="Pfam" id="PF08238">
    <property type="entry name" value="Sel1"/>
    <property type="match status" value="2"/>
</dbReference>
<feature type="compositionally biased region" description="Basic and acidic residues" evidence="2">
    <location>
        <begin position="76"/>
        <end position="102"/>
    </location>
</feature>
<keyword evidence="5" id="KW-1185">Reference proteome</keyword>
<protein>
    <submittedName>
        <fullName evidence="4">DnaJ domain-containing protein</fullName>
    </submittedName>
</protein>
<dbReference type="SMART" id="SM00671">
    <property type="entry name" value="SEL1"/>
    <property type="match status" value="2"/>
</dbReference>
<keyword evidence="1" id="KW-0143">Chaperone</keyword>
<feature type="region of interest" description="Disordered" evidence="2">
    <location>
        <begin position="76"/>
        <end position="121"/>
    </location>
</feature>
<dbReference type="SUPFAM" id="SSF81901">
    <property type="entry name" value="HCP-like"/>
    <property type="match status" value="1"/>
</dbReference>
<dbReference type="Pfam" id="PF00226">
    <property type="entry name" value="DnaJ"/>
    <property type="match status" value="1"/>
</dbReference>
<name>A0AA43Q5X7_9GAMM</name>
<proteinExistence type="predicted"/>
<organism evidence="4 5">
    <name type="scientific">Candidatus Methylobacter titanis</name>
    <dbReference type="NCBI Taxonomy" id="3053457"/>
    <lineage>
        <taxon>Bacteria</taxon>
        <taxon>Pseudomonadati</taxon>
        <taxon>Pseudomonadota</taxon>
        <taxon>Gammaproteobacteria</taxon>
        <taxon>Methylococcales</taxon>
        <taxon>Methylococcaceae</taxon>
        <taxon>Methylobacter</taxon>
    </lineage>
</organism>
<gene>
    <name evidence="4" type="ORF">PSU93_04170</name>
</gene>
<dbReference type="Gene3D" id="1.10.287.110">
    <property type="entry name" value="DnaJ domain"/>
    <property type="match status" value="1"/>
</dbReference>
<dbReference type="InterPro" id="IPR036869">
    <property type="entry name" value="J_dom_sf"/>
</dbReference>
<dbReference type="SUPFAM" id="SSF46565">
    <property type="entry name" value="Chaperone J-domain"/>
    <property type="match status" value="1"/>
</dbReference>
<dbReference type="PRINTS" id="PR00625">
    <property type="entry name" value="JDOMAIN"/>
</dbReference>
<dbReference type="InterPro" id="IPR001623">
    <property type="entry name" value="DnaJ_domain"/>
</dbReference>
<dbReference type="InterPro" id="IPR011990">
    <property type="entry name" value="TPR-like_helical_dom_sf"/>
</dbReference>
<feature type="compositionally biased region" description="Polar residues" evidence="2">
    <location>
        <begin position="103"/>
        <end position="120"/>
    </location>
</feature>
<evidence type="ECO:0000256" key="2">
    <source>
        <dbReference type="SAM" id="MobiDB-lite"/>
    </source>
</evidence>
<dbReference type="PANTHER" id="PTHR11102:SF160">
    <property type="entry name" value="ERAD-ASSOCIATED E3 UBIQUITIN-PROTEIN LIGASE COMPONENT HRD3"/>
    <property type="match status" value="1"/>
</dbReference>
<accession>A0AA43Q5X7</accession>
<dbReference type="AlphaFoldDB" id="A0AA43Q5X7"/>
<evidence type="ECO:0000313" key="4">
    <source>
        <dbReference type="EMBL" id="MDI1230329.1"/>
    </source>
</evidence>
<sequence length="228" mass="25877">MAKTRTHYDNLKVTKDAPASVIRAAYKALCQTFHPDKFQGNNEEAERVMKLVNASYVVLIDPAKRALHNTWIREQEAKAKQRSEKSQFGDTGKAPEHQHDQKQNTQQEYTQPPPSSTNSAKDMFQRAHDLHDQGRYTEALPLYQYLAEQGDAKAQFKLGVMYDLGQCVTQNYTQALSWYLKAAEQGNSNAQYSCAIKYQSGQGVTQDQTKAAYWYRKAAEQGNEKASQ</sequence>